<evidence type="ECO:0000313" key="4">
    <source>
        <dbReference type="Proteomes" id="UP000887578"/>
    </source>
</evidence>
<feature type="domain" description="DUF7753" evidence="3">
    <location>
        <begin position="256"/>
        <end position="317"/>
    </location>
</feature>
<dbReference type="Proteomes" id="UP000887578">
    <property type="component" value="Unplaced"/>
</dbReference>
<protein>
    <recommendedName>
        <fullName evidence="3">DUF7753 domain-containing protein</fullName>
    </recommendedName>
</protein>
<dbReference type="WBParaSite" id="PDA_v2.g11973.t1">
    <property type="protein sequence ID" value="PDA_v2.g11973.t1"/>
    <property type="gene ID" value="PDA_v2.g11973"/>
</dbReference>
<evidence type="ECO:0000256" key="1">
    <source>
        <dbReference type="ARBA" id="ARBA00022729"/>
    </source>
</evidence>
<keyword evidence="1 2" id="KW-0732">Signal</keyword>
<feature type="signal peptide" evidence="2">
    <location>
        <begin position="1"/>
        <end position="22"/>
    </location>
</feature>
<dbReference type="InterPro" id="IPR056655">
    <property type="entry name" value="DUF7753"/>
</dbReference>
<evidence type="ECO:0000313" key="5">
    <source>
        <dbReference type="WBParaSite" id="PDA_v2.g11973.t1"/>
    </source>
</evidence>
<evidence type="ECO:0000259" key="3">
    <source>
        <dbReference type="Pfam" id="PF24936"/>
    </source>
</evidence>
<dbReference type="SUPFAM" id="SSF63707">
    <property type="entry name" value="Ganglioside M2 (gm2) activator"/>
    <property type="match status" value="1"/>
</dbReference>
<dbReference type="InterPro" id="IPR036846">
    <property type="entry name" value="GM2-AP_sf"/>
</dbReference>
<keyword evidence="4" id="KW-1185">Reference proteome</keyword>
<dbReference type="AlphaFoldDB" id="A0A914P2C4"/>
<sequence length="346" mass="40278">MLNLKIFFVATIFSIFVQISCADPLQCDVFDPACRARIQASNSHSVRTKARNQCHYQDIWLIPGRADSSCTRPDAKRLVDIDPRQVHIKPAVVKFPGCFTLEIRNLRVHDHQDVLSNSFFAKSEYQWLNVKEFGDVKCQNASNNGCGGYGNNCYYCDICESLQAIDRDEITPNNDNGGFAEQFKGLNCPRKAGYYTFRKEFCFNDWSAFDTDGDCQMDFLQSDKSDYKGALQSLQQIGYGTVIAKIRMAYNATGGIQRKKDTKEAQIERTVLRELEERKRTWDINRGQFEKFQQWYIEYRKNIWHREEYLPWLLYENEISCLRLTFDVCERVPRRKPYGGKGYTCD</sequence>
<reference evidence="5" key="1">
    <citation type="submission" date="2022-11" db="UniProtKB">
        <authorList>
            <consortium name="WormBaseParasite"/>
        </authorList>
    </citation>
    <scope>IDENTIFICATION</scope>
</reference>
<evidence type="ECO:0000256" key="2">
    <source>
        <dbReference type="SAM" id="SignalP"/>
    </source>
</evidence>
<name>A0A914P2C4_9BILA</name>
<accession>A0A914P2C4</accession>
<feature type="chain" id="PRO_5036746689" description="DUF7753 domain-containing protein" evidence="2">
    <location>
        <begin position="23"/>
        <end position="346"/>
    </location>
</feature>
<organism evidence="4 5">
    <name type="scientific">Panagrolaimus davidi</name>
    <dbReference type="NCBI Taxonomy" id="227884"/>
    <lineage>
        <taxon>Eukaryota</taxon>
        <taxon>Metazoa</taxon>
        <taxon>Ecdysozoa</taxon>
        <taxon>Nematoda</taxon>
        <taxon>Chromadorea</taxon>
        <taxon>Rhabditida</taxon>
        <taxon>Tylenchina</taxon>
        <taxon>Panagrolaimomorpha</taxon>
        <taxon>Panagrolaimoidea</taxon>
        <taxon>Panagrolaimidae</taxon>
        <taxon>Panagrolaimus</taxon>
    </lineage>
</organism>
<proteinExistence type="predicted"/>
<dbReference type="Pfam" id="PF24936">
    <property type="entry name" value="DUF7753"/>
    <property type="match status" value="1"/>
</dbReference>